<feature type="transmembrane region" description="Helical" evidence="14">
    <location>
        <begin position="258"/>
        <end position="278"/>
    </location>
</feature>
<feature type="transmembrane region" description="Helical" evidence="14">
    <location>
        <begin position="299"/>
        <end position="320"/>
    </location>
</feature>
<feature type="transmembrane region" description="Helical" evidence="14">
    <location>
        <begin position="134"/>
        <end position="154"/>
    </location>
</feature>
<comment type="miscellaneous">
    <text evidence="14">Carbon 2 of the heme B porphyrin ring is defined according to the Fischer nomenclature.</text>
</comment>
<keyword evidence="4 14" id="KW-1003">Cell membrane</keyword>
<comment type="subcellular location">
    <subcellularLocation>
        <location evidence="1 14">Cell membrane</location>
        <topology evidence="1 14">Multi-pass membrane protein</topology>
    </subcellularLocation>
</comment>
<comment type="similarity">
    <text evidence="14">Belongs to the UbiA prenyltransferase family. Protoheme IX farnesyltransferase subfamily.</text>
</comment>
<dbReference type="PANTHER" id="PTHR43448">
    <property type="entry name" value="PROTOHEME IX FARNESYLTRANSFERASE, MITOCHONDRIAL"/>
    <property type="match status" value="1"/>
</dbReference>
<keyword evidence="6 14" id="KW-0812">Transmembrane</keyword>
<dbReference type="PROSITE" id="PS00943">
    <property type="entry name" value="UBIA"/>
    <property type="match status" value="1"/>
</dbReference>
<evidence type="ECO:0000256" key="10">
    <source>
        <dbReference type="ARBA" id="ARBA00030253"/>
    </source>
</evidence>
<dbReference type="RefSeq" id="WP_203412756.1">
    <property type="nucleotide sequence ID" value="NZ_CP060244.1"/>
</dbReference>
<keyword evidence="16" id="KW-1185">Reference proteome</keyword>
<evidence type="ECO:0000256" key="9">
    <source>
        <dbReference type="ARBA" id="ARBA00023136"/>
    </source>
</evidence>
<evidence type="ECO:0000256" key="5">
    <source>
        <dbReference type="ARBA" id="ARBA00022679"/>
    </source>
</evidence>
<dbReference type="HAMAP" id="MF_00154">
    <property type="entry name" value="CyoE_CtaB"/>
    <property type="match status" value="1"/>
</dbReference>
<evidence type="ECO:0000256" key="8">
    <source>
        <dbReference type="ARBA" id="ARBA00023133"/>
    </source>
</evidence>
<feature type="transmembrane region" description="Helical" evidence="14">
    <location>
        <begin position="186"/>
        <end position="209"/>
    </location>
</feature>
<dbReference type="InterPro" id="IPR044878">
    <property type="entry name" value="UbiA_sf"/>
</dbReference>
<dbReference type="UniPathway" id="UPA00834">
    <property type="reaction ID" value="UER00712"/>
</dbReference>
<proteinExistence type="inferred from homology"/>
<evidence type="ECO:0000256" key="3">
    <source>
        <dbReference type="ARBA" id="ARBA00012292"/>
    </source>
</evidence>
<dbReference type="InterPro" id="IPR006369">
    <property type="entry name" value="Protohaem_IX_farnesylTrfase"/>
</dbReference>
<dbReference type="CDD" id="cd13957">
    <property type="entry name" value="PT_UbiA_Cox10"/>
    <property type="match status" value="1"/>
</dbReference>
<accession>A0A7H1NRT5</accession>
<feature type="transmembrane region" description="Helical" evidence="14">
    <location>
        <begin position="230"/>
        <end position="252"/>
    </location>
</feature>
<evidence type="ECO:0000256" key="1">
    <source>
        <dbReference type="ARBA" id="ARBA00004651"/>
    </source>
</evidence>
<evidence type="ECO:0000256" key="2">
    <source>
        <dbReference type="ARBA" id="ARBA00004919"/>
    </source>
</evidence>
<dbReference type="Gene3D" id="1.10.357.140">
    <property type="entry name" value="UbiA prenyltransferase"/>
    <property type="match status" value="1"/>
</dbReference>
<dbReference type="Proteomes" id="UP000516349">
    <property type="component" value="Chromosome"/>
</dbReference>
<dbReference type="PANTHER" id="PTHR43448:SF7">
    <property type="entry name" value="4-HYDROXYBENZOATE SOLANESYLTRANSFERASE"/>
    <property type="match status" value="1"/>
</dbReference>
<feature type="transmembrane region" description="Helical" evidence="14">
    <location>
        <begin position="161"/>
        <end position="180"/>
    </location>
</feature>
<dbReference type="GO" id="GO:0005886">
    <property type="term" value="C:plasma membrane"/>
    <property type="evidence" value="ECO:0007669"/>
    <property type="project" value="UniProtKB-SubCell"/>
</dbReference>
<comment type="pathway">
    <text evidence="2 14">Porphyrin-containing compound metabolism; heme O biosynthesis; heme O from protoheme: step 1/1.</text>
</comment>
<dbReference type="GO" id="GO:0008495">
    <property type="term" value="F:protoheme IX farnesyltransferase activity"/>
    <property type="evidence" value="ECO:0007669"/>
    <property type="project" value="UniProtKB-UniRule"/>
</dbReference>
<evidence type="ECO:0000313" key="15">
    <source>
        <dbReference type="EMBL" id="QNT78495.1"/>
    </source>
</evidence>
<dbReference type="NCBIfam" id="NF003349">
    <property type="entry name" value="PRK04375.1-2"/>
    <property type="match status" value="1"/>
</dbReference>
<sequence>MVPPDNISVPVADSLPFRSRFSYERVGSEVRDWIALLKPRVISLVVFTGVIGIYLAPERPSTAICLISILCLCMASGAAGAINMWYDRDIDIKMRRTLTRPLPSGRLGVEDTLVYGCVLSVFSVLLMWVATNLWAAGLLAFSIFFYTVIYTSWLKRSTPQNIVIGGAAGAFPPLIGWVAACGQISWFPVILFAIIFLWTPPHFWSLSLYACKDYTRAGVPMLPVVRGQRYTRLSILAYTFLLLGVTLIPAFLGQAGTLYFFSALILGLGFIGHALRLVRDGKGPEGLSHTGDKPARKAFRYSLFYLFMLFVSLVGDHFWFLTLGLSKLF</sequence>
<keyword evidence="5 14" id="KW-0808">Transferase</keyword>
<dbReference type="EMBL" id="CP060244">
    <property type="protein sequence ID" value="QNT78495.1"/>
    <property type="molecule type" value="Genomic_DNA"/>
</dbReference>
<comment type="function">
    <text evidence="14">Converts heme B (protoheme IX) to heme O by substitution of the vinyl group on carbon 2 of heme B porphyrin ring with a hydroxyethyl farnesyl side group.</text>
</comment>
<dbReference type="NCBIfam" id="TIGR01473">
    <property type="entry name" value="cyoE_ctaB"/>
    <property type="match status" value="1"/>
</dbReference>
<name>A0A7H1NRT5_9PROT</name>
<dbReference type="KEGG" id="ebla:JGUZn3_12690"/>
<dbReference type="InterPro" id="IPR000537">
    <property type="entry name" value="UbiA_prenyltransferase"/>
</dbReference>
<feature type="transmembrane region" description="Helical" evidence="14">
    <location>
        <begin position="107"/>
        <end position="128"/>
    </location>
</feature>
<comment type="catalytic activity">
    <reaction evidence="13 14">
        <text>heme b + (2E,6E)-farnesyl diphosphate + H2O = Fe(II)-heme o + diphosphate</text>
        <dbReference type="Rhea" id="RHEA:28070"/>
        <dbReference type="ChEBI" id="CHEBI:15377"/>
        <dbReference type="ChEBI" id="CHEBI:33019"/>
        <dbReference type="ChEBI" id="CHEBI:60344"/>
        <dbReference type="ChEBI" id="CHEBI:60530"/>
        <dbReference type="ChEBI" id="CHEBI:175763"/>
        <dbReference type="EC" id="2.5.1.141"/>
    </reaction>
</comment>
<reference evidence="15 16" key="1">
    <citation type="submission" date="2020-08" db="EMBL/GenBank/DDBJ databases">
        <title>Complete genome sequence of Entomobacter blattae G55GP.</title>
        <authorList>
            <person name="Poehlein A."/>
            <person name="Guzman J."/>
            <person name="Daniel R."/>
            <person name="Vilcinskas A."/>
        </authorList>
    </citation>
    <scope>NUCLEOTIDE SEQUENCE [LARGE SCALE GENOMIC DNA]</scope>
    <source>
        <strain evidence="15 16">G55GP</strain>
    </source>
</reference>
<keyword evidence="7 14" id="KW-1133">Transmembrane helix</keyword>
<dbReference type="InterPro" id="IPR030470">
    <property type="entry name" value="UbiA_prenylTrfase_CS"/>
</dbReference>
<dbReference type="EC" id="2.5.1.141" evidence="3 14"/>
<gene>
    <name evidence="14 15" type="primary">ctaB</name>
    <name evidence="15" type="ORF">JGUZn3_12690</name>
</gene>
<organism evidence="15 16">
    <name type="scientific">Entomobacter blattae</name>
    <dbReference type="NCBI Taxonomy" id="2762277"/>
    <lineage>
        <taxon>Bacteria</taxon>
        <taxon>Pseudomonadati</taxon>
        <taxon>Pseudomonadota</taxon>
        <taxon>Alphaproteobacteria</taxon>
        <taxon>Acetobacterales</taxon>
        <taxon>Acetobacteraceae</taxon>
        <taxon>Entomobacter</taxon>
    </lineage>
</organism>
<evidence type="ECO:0000256" key="14">
    <source>
        <dbReference type="HAMAP-Rule" id="MF_00154"/>
    </source>
</evidence>
<evidence type="ECO:0000256" key="4">
    <source>
        <dbReference type="ARBA" id="ARBA00022475"/>
    </source>
</evidence>
<evidence type="ECO:0000256" key="7">
    <source>
        <dbReference type="ARBA" id="ARBA00022989"/>
    </source>
</evidence>
<evidence type="ECO:0000313" key="16">
    <source>
        <dbReference type="Proteomes" id="UP000516349"/>
    </source>
</evidence>
<keyword evidence="8 14" id="KW-0350">Heme biosynthesis</keyword>
<keyword evidence="9 14" id="KW-0472">Membrane</keyword>
<evidence type="ECO:0000256" key="11">
    <source>
        <dbReference type="ARBA" id="ARBA00040810"/>
    </source>
</evidence>
<evidence type="ECO:0000256" key="13">
    <source>
        <dbReference type="ARBA" id="ARBA00047690"/>
    </source>
</evidence>
<dbReference type="AlphaFoldDB" id="A0A7H1NRT5"/>
<protein>
    <recommendedName>
        <fullName evidence="11 14">Protoheme IX farnesyltransferase</fullName>
        <ecNumber evidence="3 14">2.5.1.141</ecNumber>
    </recommendedName>
    <alternativeName>
        <fullName evidence="12 14">Heme B farnesyltransferase</fullName>
    </alternativeName>
    <alternativeName>
        <fullName evidence="10 14">Heme O synthase</fullName>
    </alternativeName>
</protein>
<evidence type="ECO:0000256" key="6">
    <source>
        <dbReference type="ARBA" id="ARBA00022692"/>
    </source>
</evidence>
<dbReference type="Pfam" id="PF01040">
    <property type="entry name" value="UbiA"/>
    <property type="match status" value="1"/>
</dbReference>
<evidence type="ECO:0000256" key="12">
    <source>
        <dbReference type="ARBA" id="ARBA00042475"/>
    </source>
</evidence>
<feature type="transmembrane region" description="Helical" evidence="14">
    <location>
        <begin position="63"/>
        <end position="86"/>
    </location>
</feature>
<dbReference type="GO" id="GO:0048034">
    <property type="term" value="P:heme O biosynthetic process"/>
    <property type="evidence" value="ECO:0007669"/>
    <property type="project" value="UniProtKB-UniRule"/>
</dbReference>